<dbReference type="AlphaFoldDB" id="A5BC03"/>
<protein>
    <submittedName>
        <fullName evidence="1">Uncharacterized protein</fullName>
    </submittedName>
</protein>
<organism evidence="1">
    <name type="scientific">Vitis vinifera</name>
    <name type="common">Grape</name>
    <dbReference type="NCBI Taxonomy" id="29760"/>
    <lineage>
        <taxon>Eukaryota</taxon>
        <taxon>Viridiplantae</taxon>
        <taxon>Streptophyta</taxon>
        <taxon>Embryophyta</taxon>
        <taxon>Tracheophyta</taxon>
        <taxon>Spermatophyta</taxon>
        <taxon>Magnoliopsida</taxon>
        <taxon>eudicotyledons</taxon>
        <taxon>Gunneridae</taxon>
        <taxon>Pentapetalae</taxon>
        <taxon>rosids</taxon>
        <taxon>Vitales</taxon>
        <taxon>Vitaceae</taxon>
        <taxon>Viteae</taxon>
        <taxon>Vitis</taxon>
    </lineage>
</organism>
<proteinExistence type="predicted"/>
<gene>
    <name evidence="1" type="ORF">VITISV_037606</name>
</gene>
<dbReference type="EMBL" id="AM454061">
    <property type="protein sequence ID" value="CAN65473.1"/>
    <property type="molecule type" value="Genomic_DNA"/>
</dbReference>
<name>A5BC03_VITVI</name>
<reference evidence="1" key="1">
    <citation type="journal article" date="2007" name="PLoS ONE">
        <title>The first genome sequence of an elite grapevine cultivar (Pinot noir Vitis vinifera L.): coping with a highly heterozygous genome.</title>
        <authorList>
            <person name="Velasco R."/>
            <person name="Zharkikh A."/>
            <person name="Troggio M."/>
            <person name="Cartwright D.A."/>
            <person name="Cestaro A."/>
            <person name="Pruss D."/>
            <person name="Pindo M."/>
            <person name="FitzGerald L.M."/>
            <person name="Vezzulli S."/>
            <person name="Reid J."/>
            <person name="Malacarne G."/>
            <person name="Iliev D."/>
            <person name="Coppola G."/>
            <person name="Wardell B."/>
            <person name="Micheletti D."/>
            <person name="Macalma T."/>
            <person name="Facci M."/>
            <person name="Mitchell J.T."/>
            <person name="Perazzolli M."/>
            <person name="Eldredge G."/>
            <person name="Gatto P."/>
            <person name="Oyzerski R."/>
            <person name="Moretto M."/>
            <person name="Gutin N."/>
            <person name="Stefanini M."/>
            <person name="Chen Y."/>
            <person name="Segala C."/>
            <person name="Davenport C."/>
            <person name="Dematte L."/>
            <person name="Mraz A."/>
            <person name="Battilana J."/>
            <person name="Stormo K."/>
            <person name="Costa F."/>
            <person name="Tao Q."/>
            <person name="Si-Ammour A."/>
            <person name="Harkins T."/>
            <person name="Lackey A."/>
            <person name="Perbost C."/>
            <person name="Taillon B."/>
            <person name="Stella A."/>
            <person name="Solovyev V."/>
            <person name="Fawcett J.A."/>
            <person name="Sterck L."/>
            <person name="Vandepoele K."/>
            <person name="Grando S.M."/>
            <person name="Toppo S."/>
            <person name="Moser C."/>
            <person name="Lanchbury J."/>
            <person name="Bogden R."/>
            <person name="Skolnick M."/>
            <person name="Sgaramella V."/>
            <person name="Bhatnagar S.K."/>
            <person name="Fontana P."/>
            <person name="Gutin A."/>
            <person name="Van de Peer Y."/>
            <person name="Salamini F."/>
            <person name="Viola R."/>
        </authorList>
    </citation>
    <scope>NUCLEOTIDE SEQUENCE</scope>
</reference>
<accession>A5BC03</accession>
<evidence type="ECO:0000313" key="1">
    <source>
        <dbReference type="EMBL" id="CAN65473.1"/>
    </source>
</evidence>
<sequence length="116" mass="13790">MVHASSPWFMRPALMDSPWFMRPALMDSPQRGSPIPSPTSEAHEFHVLQVLYKYLAKKRLDRFMKNRMVCPVRRFDRWFERFNAGSTIKRFIETDRTGKLTGRRLDRSDRPVRSGF</sequence>